<accession>A0A0F9T4K1</accession>
<proteinExistence type="predicted"/>
<sequence length="105" mass="12372">MEIYNKFKASDGMFTFNNVTGILILSDSMYSKLQAQLKILNIVYSAIQDYEAYFIFEVKIEKYRSTSDLNGMTQEEVDQIATMQAVEQSILEFEFSRNKYFRHIH</sequence>
<organism evidence="1">
    <name type="scientific">marine sediment metagenome</name>
    <dbReference type="NCBI Taxonomy" id="412755"/>
    <lineage>
        <taxon>unclassified sequences</taxon>
        <taxon>metagenomes</taxon>
        <taxon>ecological metagenomes</taxon>
    </lineage>
</organism>
<name>A0A0F9T4K1_9ZZZZ</name>
<dbReference type="EMBL" id="LAZR01001478">
    <property type="protein sequence ID" value="KKN43966.1"/>
    <property type="molecule type" value="Genomic_DNA"/>
</dbReference>
<protein>
    <submittedName>
        <fullName evidence="1">Uncharacterized protein</fullName>
    </submittedName>
</protein>
<dbReference type="AlphaFoldDB" id="A0A0F9T4K1"/>
<reference evidence="1" key="1">
    <citation type="journal article" date="2015" name="Nature">
        <title>Complex archaea that bridge the gap between prokaryotes and eukaryotes.</title>
        <authorList>
            <person name="Spang A."/>
            <person name="Saw J.H."/>
            <person name="Jorgensen S.L."/>
            <person name="Zaremba-Niedzwiedzka K."/>
            <person name="Martijn J."/>
            <person name="Lind A.E."/>
            <person name="van Eijk R."/>
            <person name="Schleper C."/>
            <person name="Guy L."/>
            <person name="Ettema T.J."/>
        </authorList>
    </citation>
    <scope>NUCLEOTIDE SEQUENCE</scope>
</reference>
<evidence type="ECO:0000313" key="1">
    <source>
        <dbReference type="EMBL" id="KKN43966.1"/>
    </source>
</evidence>
<gene>
    <name evidence="1" type="ORF">LCGC14_0697800</name>
</gene>
<comment type="caution">
    <text evidence="1">The sequence shown here is derived from an EMBL/GenBank/DDBJ whole genome shotgun (WGS) entry which is preliminary data.</text>
</comment>